<dbReference type="PANTHER" id="PTHR46401">
    <property type="entry name" value="GLYCOSYLTRANSFERASE WBBK-RELATED"/>
    <property type="match status" value="1"/>
</dbReference>
<reference evidence="3" key="1">
    <citation type="journal article" date="2014" name="Int. J. Syst. Evol. Microbiol.">
        <title>Complete genome of a new Firmicutes species belonging to the dominant human colonic microbiota ('Ruminococcus bicirculans') reveals two chromosomes and a selective capacity to utilize plant glucans.</title>
        <authorList>
            <consortium name="NISC Comparative Sequencing Program"/>
            <person name="Wegmann U."/>
            <person name="Louis P."/>
            <person name="Goesmann A."/>
            <person name="Henrissat B."/>
            <person name="Duncan S.H."/>
            <person name="Flint H.J."/>
        </authorList>
    </citation>
    <scope>NUCLEOTIDE SEQUENCE</scope>
    <source>
        <strain evidence="3">NBRC 107169</strain>
    </source>
</reference>
<dbReference type="PANTHER" id="PTHR46401:SF2">
    <property type="entry name" value="GLYCOSYLTRANSFERASE WBBK-RELATED"/>
    <property type="match status" value="1"/>
</dbReference>
<name>A0ABQ5UPK0_9HYPH</name>
<dbReference type="Pfam" id="PF00534">
    <property type="entry name" value="Glycos_transf_1"/>
    <property type="match status" value="1"/>
</dbReference>
<sequence>MLFVGTNEPRKNLESLLRAYAELSPMQKQKCHLRIIGASGWKQGHLKELANQLDISRFVHWSGFVDDAELEQSYKAAKFLVLPSLFEGFGLPIIEAQKYATPVLTSNVSAMPEVAGRGALFADPHDYQTIRAAMARLIDEPLLRADLGRRARENSNRFAWQNAAIEFEMLCKNLLIEKGKNVESIAFLQNT</sequence>
<dbReference type="EMBL" id="BSNI01000002">
    <property type="protein sequence ID" value="GLQ17216.1"/>
    <property type="molecule type" value="Genomic_DNA"/>
</dbReference>
<gene>
    <name evidence="3" type="ORF">GCM10007879_14650</name>
</gene>
<protein>
    <recommendedName>
        <fullName evidence="2">Glycosyl transferase family 1 domain-containing protein</fullName>
    </recommendedName>
</protein>
<evidence type="ECO:0000256" key="1">
    <source>
        <dbReference type="ARBA" id="ARBA00022679"/>
    </source>
</evidence>
<evidence type="ECO:0000313" key="4">
    <source>
        <dbReference type="Proteomes" id="UP001161405"/>
    </source>
</evidence>
<evidence type="ECO:0000313" key="3">
    <source>
        <dbReference type="EMBL" id="GLQ17216.1"/>
    </source>
</evidence>
<organism evidence="3 4">
    <name type="scientific">Maritalea porphyrae</name>
    <dbReference type="NCBI Taxonomy" id="880732"/>
    <lineage>
        <taxon>Bacteria</taxon>
        <taxon>Pseudomonadati</taxon>
        <taxon>Pseudomonadota</taxon>
        <taxon>Alphaproteobacteria</taxon>
        <taxon>Hyphomicrobiales</taxon>
        <taxon>Devosiaceae</taxon>
        <taxon>Maritalea</taxon>
    </lineage>
</organism>
<evidence type="ECO:0000259" key="2">
    <source>
        <dbReference type="Pfam" id="PF00534"/>
    </source>
</evidence>
<keyword evidence="4" id="KW-1185">Reference proteome</keyword>
<comment type="caution">
    <text evidence="3">The sequence shown here is derived from an EMBL/GenBank/DDBJ whole genome shotgun (WGS) entry which is preliminary data.</text>
</comment>
<dbReference type="Proteomes" id="UP001161405">
    <property type="component" value="Unassembled WGS sequence"/>
</dbReference>
<accession>A0ABQ5UPK0</accession>
<dbReference type="Gene3D" id="3.40.50.2000">
    <property type="entry name" value="Glycogen Phosphorylase B"/>
    <property type="match status" value="1"/>
</dbReference>
<keyword evidence="1" id="KW-0808">Transferase</keyword>
<proteinExistence type="predicted"/>
<dbReference type="SUPFAM" id="SSF53756">
    <property type="entry name" value="UDP-Glycosyltransferase/glycogen phosphorylase"/>
    <property type="match status" value="1"/>
</dbReference>
<dbReference type="InterPro" id="IPR001296">
    <property type="entry name" value="Glyco_trans_1"/>
</dbReference>
<reference evidence="3" key="2">
    <citation type="submission" date="2023-01" db="EMBL/GenBank/DDBJ databases">
        <title>Draft genome sequence of Maritalea porphyrae strain NBRC 107169.</title>
        <authorList>
            <person name="Sun Q."/>
            <person name="Mori K."/>
        </authorList>
    </citation>
    <scope>NUCLEOTIDE SEQUENCE</scope>
    <source>
        <strain evidence="3">NBRC 107169</strain>
    </source>
</reference>
<dbReference type="CDD" id="cd03809">
    <property type="entry name" value="GT4_MtfB-like"/>
    <property type="match status" value="1"/>
</dbReference>
<feature type="domain" description="Glycosyl transferase family 1" evidence="2">
    <location>
        <begin position="1"/>
        <end position="153"/>
    </location>
</feature>